<name>A0ABU3TG71_9BACT</name>
<keyword evidence="3" id="KW-1185">Reference proteome</keyword>
<proteinExistence type="predicted"/>
<feature type="transmembrane region" description="Helical" evidence="1">
    <location>
        <begin position="399"/>
        <end position="422"/>
    </location>
</feature>
<feature type="transmembrane region" description="Helical" evidence="1">
    <location>
        <begin position="54"/>
        <end position="76"/>
    </location>
</feature>
<feature type="transmembrane region" description="Helical" evidence="1">
    <location>
        <begin position="113"/>
        <end position="133"/>
    </location>
</feature>
<feature type="transmembrane region" description="Helical" evidence="1">
    <location>
        <begin position="145"/>
        <end position="161"/>
    </location>
</feature>
<feature type="transmembrane region" description="Helical" evidence="1">
    <location>
        <begin position="314"/>
        <end position="333"/>
    </location>
</feature>
<evidence type="ECO:0000313" key="3">
    <source>
        <dbReference type="Proteomes" id="UP001250698"/>
    </source>
</evidence>
<evidence type="ECO:0000313" key="2">
    <source>
        <dbReference type="EMBL" id="MDU0370364.1"/>
    </source>
</evidence>
<comment type="caution">
    <text evidence="2">The sequence shown here is derived from an EMBL/GenBank/DDBJ whole genome shotgun (WGS) entry which is preliminary data.</text>
</comment>
<feature type="transmembrane region" description="Helical" evidence="1">
    <location>
        <begin position="193"/>
        <end position="211"/>
    </location>
</feature>
<accession>A0ABU3TG71</accession>
<sequence length="582" mass="65198">MIGLFLWAINKGYDLTDEGFYLLGYTYPEEYSSSFTSFNLLINKVLSPNHTSIIGYRLASLFTTITAGLLLAGGVWKWIREKYHTNSLPYWAVACLFVSGNFLQYSIFPRTIFYNNINSFCIAVFASSVLLYSAYPSAARFKGRHVLLFLGGAFVGLDLFVKGSSSVIALGTGLAVIGLSAGLANVREWYKPVGLVVLGYLAGIAVFFLGIQSPLVWQANFVHETQLLLKTSYNGGLLVRYLKDSYPVLRTLVYPFFLFVLLSFFLTRAYLRNKLRLSPVVQLGIGLLILAFMVYEALRTDLYRNTHLNHNRSIVWFLALMLVVLAMFSAAYLEQPHKKVKWRKLIIAGWLLMLPFVGAVGTYNNLFINIMLDINYWLALLCILYVSMPAIAHSTVVRVVVFLVPALVIAEQYTYGLLYAPYLQAANMLQQNVPVTLGSSHTPATLQLDAKTAAFMGDLKQTMKQAGFEPGMPVVAMYDMPGLVYMLDGISPGNPWIFGQLDLRNCDALAKTRMDVTKAFLLVNEKPGPELLTCMASHGMRFPEGYREVKKLLSPYNPNQYNWRNYQDTLTVYAPVADSAAQ</sequence>
<feature type="transmembrane region" description="Helical" evidence="1">
    <location>
        <begin position="88"/>
        <end position="107"/>
    </location>
</feature>
<evidence type="ECO:0008006" key="4">
    <source>
        <dbReference type="Google" id="ProtNLM"/>
    </source>
</evidence>
<gene>
    <name evidence="2" type="ORF">ROI90_08165</name>
</gene>
<keyword evidence="1" id="KW-0812">Transmembrane</keyword>
<feature type="transmembrane region" description="Helical" evidence="1">
    <location>
        <begin position="167"/>
        <end position="186"/>
    </location>
</feature>
<dbReference type="RefSeq" id="WP_315997848.1">
    <property type="nucleotide sequence ID" value="NZ_JAWDJT010000004.1"/>
</dbReference>
<keyword evidence="1" id="KW-1133">Transmembrane helix</keyword>
<feature type="transmembrane region" description="Helical" evidence="1">
    <location>
        <begin position="374"/>
        <end position="392"/>
    </location>
</feature>
<protein>
    <recommendedName>
        <fullName evidence="4">Glycosyltransferase RgtA/B/C/D-like domain-containing protein</fullName>
    </recommendedName>
</protein>
<dbReference type="Proteomes" id="UP001250698">
    <property type="component" value="Unassembled WGS sequence"/>
</dbReference>
<feature type="transmembrane region" description="Helical" evidence="1">
    <location>
        <begin position="277"/>
        <end position="294"/>
    </location>
</feature>
<feature type="transmembrane region" description="Helical" evidence="1">
    <location>
        <begin position="252"/>
        <end position="270"/>
    </location>
</feature>
<evidence type="ECO:0000256" key="1">
    <source>
        <dbReference type="SAM" id="Phobius"/>
    </source>
</evidence>
<keyword evidence="1" id="KW-0472">Membrane</keyword>
<feature type="transmembrane region" description="Helical" evidence="1">
    <location>
        <begin position="345"/>
        <end position="368"/>
    </location>
</feature>
<reference evidence="2 3" key="1">
    <citation type="submission" date="2023-10" db="EMBL/GenBank/DDBJ databases">
        <title>Hymenobacter endophyticus sp. nov., an isolate from the leaf tissues of wheat.</title>
        <authorList>
            <person name="Dai Y."/>
        </authorList>
    </citation>
    <scope>NUCLEOTIDE SEQUENCE [LARGE SCALE GENOMIC DNA]</scope>
    <source>
        <strain evidence="2 3">ZK17L-C2</strain>
    </source>
</reference>
<dbReference type="EMBL" id="JAWDJT010000004">
    <property type="protein sequence ID" value="MDU0370364.1"/>
    <property type="molecule type" value="Genomic_DNA"/>
</dbReference>
<organism evidence="2 3">
    <name type="scientific">Hymenobacter endophyticus</name>
    <dbReference type="NCBI Taxonomy" id="3076335"/>
    <lineage>
        <taxon>Bacteria</taxon>
        <taxon>Pseudomonadati</taxon>
        <taxon>Bacteroidota</taxon>
        <taxon>Cytophagia</taxon>
        <taxon>Cytophagales</taxon>
        <taxon>Hymenobacteraceae</taxon>
        <taxon>Hymenobacter</taxon>
    </lineage>
</organism>